<feature type="domain" description="CN hydrolase" evidence="10">
    <location>
        <begin position="218"/>
        <end position="457"/>
    </location>
</feature>
<dbReference type="AlphaFoldDB" id="A0A939DCK4"/>
<keyword evidence="8 9" id="KW-0012">Acyltransferase</keyword>
<keyword evidence="6 9" id="KW-1133">Transmembrane helix</keyword>
<proteinExistence type="inferred from homology"/>
<dbReference type="Pfam" id="PF20154">
    <property type="entry name" value="LNT_N"/>
    <property type="match status" value="1"/>
</dbReference>
<comment type="caution">
    <text evidence="11">The sequence shown here is derived from an EMBL/GenBank/DDBJ whole genome shotgun (WGS) entry which is preliminary data.</text>
</comment>
<dbReference type="GO" id="GO:0042158">
    <property type="term" value="P:lipoprotein biosynthetic process"/>
    <property type="evidence" value="ECO:0007669"/>
    <property type="project" value="UniProtKB-UniRule"/>
</dbReference>
<feature type="transmembrane region" description="Helical" evidence="9">
    <location>
        <begin position="149"/>
        <end position="173"/>
    </location>
</feature>
<protein>
    <recommendedName>
        <fullName evidence="9">Apolipoprotein N-acyltransferase</fullName>
        <shortName evidence="9">ALP N-acyltransferase</shortName>
        <ecNumber evidence="9">2.3.1.269</ecNumber>
    </recommendedName>
</protein>
<dbReference type="NCBIfam" id="TIGR00546">
    <property type="entry name" value="lnt"/>
    <property type="match status" value="1"/>
</dbReference>
<keyword evidence="7 9" id="KW-0472">Membrane</keyword>
<reference evidence="11" key="1">
    <citation type="submission" date="2021-02" db="EMBL/GenBank/DDBJ databases">
        <title>PHA producing bacteria isolated from coastal sediment in Guangdong, Shenzhen.</title>
        <authorList>
            <person name="Zheng W."/>
            <person name="Yu S."/>
            <person name="Huang Y."/>
        </authorList>
    </citation>
    <scope>NUCLEOTIDE SEQUENCE</scope>
    <source>
        <strain evidence="11">TN14-10</strain>
    </source>
</reference>
<keyword evidence="3 9" id="KW-1003">Cell membrane</keyword>
<dbReference type="PANTHER" id="PTHR38686:SF1">
    <property type="entry name" value="APOLIPOPROTEIN N-ACYLTRANSFERASE"/>
    <property type="match status" value="1"/>
</dbReference>
<feature type="transmembrane region" description="Helical" evidence="9">
    <location>
        <begin position="49"/>
        <end position="71"/>
    </location>
</feature>
<dbReference type="GO" id="GO:0005886">
    <property type="term" value="C:plasma membrane"/>
    <property type="evidence" value="ECO:0007669"/>
    <property type="project" value="UniProtKB-SubCell"/>
</dbReference>
<keyword evidence="4 9" id="KW-0808">Transferase</keyword>
<dbReference type="Proteomes" id="UP000664303">
    <property type="component" value="Unassembled WGS sequence"/>
</dbReference>
<dbReference type="GO" id="GO:0016410">
    <property type="term" value="F:N-acyltransferase activity"/>
    <property type="evidence" value="ECO:0007669"/>
    <property type="project" value="UniProtKB-UniRule"/>
</dbReference>
<evidence type="ECO:0000256" key="6">
    <source>
        <dbReference type="ARBA" id="ARBA00022989"/>
    </source>
</evidence>
<dbReference type="Pfam" id="PF00795">
    <property type="entry name" value="CN_hydrolase"/>
    <property type="match status" value="1"/>
</dbReference>
<evidence type="ECO:0000256" key="2">
    <source>
        <dbReference type="ARBA" id="ARBA00010065"/>
    </source>
</evidence>
<dbReference type="EC" id="2.3.1.269" evidence="9"/>
<dbReference type="HAMAP" id="MF_01148">
    <property type="entry name" value="Lnt"/>
    <property type="match status" value="1"/>
</dbReference>
<evidence type="ECO:0000256" key="8">
    <source>
        <dbReference type="ARBA" id="ARBA00023315"/>
    </source>
</evidence>
<feature type="transmembrane region" description="Helical" evidence="9">
    <location>
        <begin position="20"/>
        <end position="37"/>
    </location>
</feature>
<comment type="similarity">
    <text evidence="2 9">Belongs to the CN hydrolase family. Apolipoprotein N-acyltransferase subfamily.</text>
</comment>
<evidence type="ECO:0000313" key="12">
    <source>
        <dbReference type="Proteomes" id="UP000664303"/>
    </source>
</evidence>
<evidence type="ECO:0000259" key="10">
    <source>
        <dbReference type="PROSITE" id="PS50263"/>
    </source>
</evidence>
<dbReference type="PROSITE" id="PS50263">
    <property type="entry name" value="CN_HYDROLASE"/>
    <property type="match status" value="1"/>
</dbReference>
<keyword evidence="12" id="KW-1185">Reference proteome</keyword>
<gene>
    <name evidence="9 11" type="primary">lnt</name>
    <name evidence="11" type="ORF">JYP50_03930</name>
</gene>
<dbReference type="InterPro" id="IPR003010">
    <property type="entry name" value="C-N_Hydrolase"/>
</dbReference>
<dbReference type="CDD" id="cd07571">
    <property type="entry name" value="ALP_N-acyl_transferase"/>
    <property type="match status" value="1"/>
</dbReference>
<feature type="transmembrane region" description="Helical" evidence="9">
    <location>
        <begin position="180"/>
        <end position="199"/>
    </location>
</feature>
<dbReference type="InterPro" id="IPR004563">
    <property type="entry name" value="Apolipo_AcylTrfase"/>
</dbReference>
<feature type="transmembrane region" description="Helical" evidence="9">
    <location>
        <begin position="77"/>
        <end position="98"/>
    </location>
</feature>
<dbReference type="EMBL" id="JAFKCZ010000003">
    <property type="protein sequence ID" value="MBN7795725.1"/>
    <property type="molecule type" value="Genomic_DNA"/>
</dbReference>
<evidence type="ECO:0000256" key="1">
    <source>
        <dbReference type="ARBA" id="ARBA00004651"/>
    </source>
</evidence>
<dbReference type="PANTHER" id="PTHR38686">
    <property type="entry name" value="APOLIPOPROTEIN N-ACYLTRANSFERASE"/>
    <property type="match status" value="1"/>
</dbReference>
<accession>A0A939DCK4</accession>
<evidence type="ECO:0000256" key="9">
    <source>
        <dbReference type="HAMAP-Rule" id="MF_01148"/>
    </source>
</evidence>
<evidence type="ECO:0000256" key="3">
    <source>
        <dbReference type="ARBA" id="ARBA00022475"/>
    </source>
</evidence>
<dbReference type="InterPro" id="IPR045378">
    <property type="entry name" value="LNT_N"/>
</dbReference>
<evidence type="ECO:0000313" key="11">
    <source>
        <dbReference type="EMBL" id="MBN7795725.1"/>
    </source>
</evidence>
<keyword evidence="5 9" id="KW-0812">Transmembrane</keyword>
<evidence type="ECO:0000256" key="7">
    <source>
        <dbReference type="ARBA" id="ARBA00023136"/>
    </source>
</evidence>
<comment type="pathway">
    <text evidence="9">Protein modification; lipoprotein biosynthesis (N-acyl transfer).</text>
</comment>
<name>A0A939DCK4_9GAMM</name>
<dbReference type="Gene3D" id="3.60.110.10">
    <property type="entry name" value="Carbon-nitrogen hydrolase"/>
    <property type="match status" value="1"/>
</dbReference>
<evidence type="ECO:0000256" key="5">
    <source>
        <dbReference type="ARBA" id="ARBA00022692"/>
    </source>
</evidence>
<sequence>MPLLAPVAGGLVTLSLAPYNLWPAGILSCALYCALLCTCTPQQALWRGWLYGLGMFGSGVSWVYVSIHVYGYAPIPLAVLLTVLFCAGLALLQALFAWSYVRWVRPLPGGMLLGFPVLWVLFEWLRSWLLTGFPWLYLGYAHLDTWIAGWAPILGVYGLSFISAISGSCLFLAWRSRQPATAVTYTVILATLWAGGAVLRPIEWVAPASREPLTVSLYQPNIPLEKKWDRAWLPHILAQYEDASQALYQYDIVLWPESAVPRYFQDMQRWFTPLAERASDRESTLITGIPYRGDSGGEYFNSITALGQGSGVYHKQRLVPFGEYVPLEDWLRGLIAFFDLPMSHFSPGPADQGPLRAGAYRVAPYICYEVVYPNLVAGAARDADLLVTISNDSWFGDSIGPLQHLQMARMRALENGRYMLRGTNNGVSAIIDQRGRILARSEQFVETTLNGEAQVMLGHTPFGSFGVTPMIAGCFLALLVMGLMHRALWRED</sequence>
<dbReference type="SUPFAM" id="SSF56317">
    <property type="entry name" value="Carbon-nitrogen hydrolase"/>
    <property type="match status" value="1"/>
</dbReference>
<evidence type="ECO:0000256" key="4">
    <source>
        <dbReference type="ARBA" id="ARBA00022679"/>
    </source>
</evidence>
<comment type="catalytic activity">
    <reaction evidence="9">
        <text>N-terminal S-1,2-diacyl-sn-glyceryl-L-cysteinyl-[lipoprotein] + a glycerophospholipid = N-acyl-S-1,2-diacyl-sn-glyceryl-L-cysteinyl-[lipoprotein] + a 2-acyl-sn-glycero-3-phospholipid + H(+)</text>
        <dbReference type="Rhea" id="RHEA:48228"/>
        <dbReference type="Rhea" id="RHEA-COMP:14681"/>
        <dbReference type="Rhea" id="RHEA-COMP:14684"/>
        <dbReference type="ChEBI" id="CHEBI:15378"/>
        <dbReference type="ChEBI" id="CHEBI:136912"/>
        <dbReference type="ChEBI" id="CHEBI:140656"/>
        <dbReference type="ChEBI" id="CHEBI:140657"/>
        <dbReference type="ChEBI" id="CHEBI:140660"/>
        <dbReference type="EC" id="2.3.1.269"/>
    </reaction>
</comment>
<feature type="transmembrane region" description="Helical" evidence="9">
    <location>
        <begin position="110"/>
        <end position="129"/>
    </location>
</feature>
<dbReference type="InterPro" id="IPR036526">
    <property type="entry name" value="C-N_Hydrolase_sf"/>
</dbReference>
<feature type="transmembrane region" description="Helical" evidence="9">
    <location>
        <begin position="462"/>
        <end position="484"/>
    </location>
</feature>
<comment type="subcellular location">
    <subcellularLocation>
        <location evidence="1 9">Cell membrane</location>
        <topology evidence="1 9">Multi-pass membrane protein</topology>
    </subcellularLocation>
</comment>
<comment type="function">
    <text evidence="9">Catalyzes the phospholipid dependent N-acylation of the N-terminal cysteine of apolipoprotein, the last step in lipoprotein maturation.</text>
</comment>
<organism evidence="11 12">
    <name type="scientific">Parahaliea mediterranea</name>
    <dbReference type="NCBI Taxonomy" id="651086"/>
    <lineage>
        <taxon>Bacteria</taxon>
        <taxon>Pseudomonadati</taxon>
        <taxon>Pseudomonadota</taxon>
        <taxon>Gammaproteobacteria</taxon>
        <taxon>Cellvibrionales</taxon>
        <taxon>Halieaceae</taxon>
        <taxon>Parahaliea</taxon>
    </lineage>
</organism>